<evidence type="ECO:0000313" key="2">
    <source>
        <dbReference type="Proteomes" id="UP000001353"/>
    </source>
</evidence>
<dbReference type="HOGENOM" id="CLU_567286_0_0_5"/>
<proteinExistence type="predicted"/>
<dbReference type="EMBL" id="CP002623">
    <property type="protein sequence ID" value="AEI93868.1"/>
    <property type="molecule type" value="Genomic_DNA"/>
</dbReference>
<sequence>MASKLLKSLEPLAMIEISHSQRLLIKTRLLAFRENTWVGSRKISWTNIATKISSLPAAPNISTDDRTELERRFQFYSSHQKKRGQLANEKESLEFQVGKDSLIRWYAGQPSRAKKPSDKIQNIQITSGGFVPGPEIVAAIRDFLTVEGYIAKHELETANVSPAFALAVQEFLLGDKTKSDTANQVRLFDNEYLSYERQANFLVESRMIFDDLPSVDLVSVVHETTVVELAVSESFDAGLKRLLSLRNHKRADVCYGVCTSNSLPAVLVFWQGNKKKSDEGSITYLAECTTSNDRVSSLKSLQIGAQLDQYKKFVTINMKYIFDFFDLIDENMGNRLKINQFYGNEMKFNEASEADGGQKLYDEVKRIAQAPLEDLHNGVDFQAPARMIEAGCEVNHFCQDDGQSTLHVIAANGLRESLTAIISNPSLNYLVVDDEGKLPSARAFECGATSMGILLTKKEAKQAFSQKTDIRGILVPDENAP</sequence>
<dbReference type="AlphaFoldDB" id="F7ZJN7"/>
<dbReference type="KEGG" id="rli:RLO149_c018800"/>
<reference evidence="1 2" key="1">
    <citation type="journal article" date="2011" name="BMC Genomics">
        <title>Comparative genome analysis and genome-guided physiological analysis of Roseobacter litoralis.</title>
        <authorList>
            <person name="Kalhoefer D."/>
            <person name="Thole S."/>
            <person name="Voget S."/>
            <person name="Lehmann R."/>
            <person name="Liesegang H."/>
            <person name="Wollher A."/>
            <person name="Daniel R."/>
            <person name="Simon M."/>
            <person name="Brinkhoff T."/>
        </authorList>
    </citation>
    <scope>NUCLEOTIDE SEQUENCE [LARGE SCALE GENOMIC DNA]</scope>
    <source>
        <strain evidence="2">ATCC 49566 / DSM 6996 / JCM 21268 / NBRC 15278 / OCh 149</strain>
    </source>
</reference>
<gene>
    <name evidence="1" type="ordered locus">RLO149_c018800</name>
</gene>
<accession>F7ZJN7</accession>
<keyword evidence="2" id="KW-1185">Reference proteome</keyword>
<protein>
    <submittedName>
        <fullName evidence="1">Uncharacterized protein</fullName>
    </submittedName>
</protein>
<dbReference type="Proteomes" id="UP000001353">
    <property type="component" value="Chromosome"/>
</dbReference>
<evidence type="ECO:0000313" key="1">
    <source>
        <dbReference type="EMBL" id="AEI93868.1"/>
    </source>
</evidence>
<name>F7ZJN7_ROSLO</name>
<organism evidence="1 2">
    <name type="scientific">Roseobacter litoralis (strain ATCC 49566 / DSM 6996 / JCM 21268 / NBRC 15278 / OCh 149)</name>
    <dbReference type="NCBI Taxonomy" id="391595"/>
    <lineage>
        <taxon>Bacteria</taxon>
        <taxon>Pseudomonadati</taxon>
        <taxon>Pseudomonadota</taxon>
        <taxon>Alphaproteobacteria</taxon>
        <taxon>Rhodobacterales</taxon>
        <taxon>Roseobacteraceae</taxon>
        <taxon>Roseobacter</taxon>
    </lineage>
</organism>